<feature type="region of interest" description="Disordered" evidence="1">
    <location>
        <begin position="83"/>
        <end position="104"/>
    </location>
</feature>
<feature type="compositionally biased region" description="Low complexity" evidence="1">
    <location>
        <begin position="23"/>
        <end position="32"/>
    </location>
</feature>
<dbReference type="RefSeq" id="XP_009169763.1">
    <property type="nucleotide sequence ID" value="XM_009171499.1"/>
</dbReference>
<sequence length="104" mass="11754">MRRSGAAHSVAWTHHKQEMQLGSRSPSSPIPSGLNWVQGVQIDVCASQRKTYVASRRGVLRIPRKIKSFSFSTLLVTSCRASERGHEDWDTARLTKPRQHQARC</sequence>
<dbReference type="KEGG" id="ovi:T265_06279"/>
<evidence type="ECO:0000256" key="1">
    <source>
        <dbReference type="SAM" id="MobiDB-lite"/>
    </source>
</evidence>
<evidence type="ECO:0000313" key="2">
    <source>
        <dbReference type="EMBL" id="KER26489.1"/>
    </source>
</evidence>
<accession>A0A075AE42</accession>
<gene>
    <name evidence="2" type="ORF">T265_06279</name>
</gene>
<reference evidence="2 3" key="1">
    <citation type="submission" date="2013-11" db="EMBL/GenBank/DDBJ databases">
        <title>Opisthorchis viverrini - life in the bile duct.</title>
        <authorList>
            <person name="Young N.D."/>
            <person name="Nagarajan N."/>
            <person name="Lin S.J."/>
            <person name="Korhonen P.K."/>
            <person name="Jex A.R."/>
            <person name="Hall R.S."/>
            <person name="Safavi-Hemami H."/>
            <person name="Kaewkong W."/>
            <person name="Bertrand D."/>
            <person name="Gao S."/>
            <person name="Seet Q."/>
            <person name="Wongkham S."/>
            <person name="Teh B.T."/>
            <person name="Wongkham C."/>
            <person name="Intapan P.M."/>
            <person name="Maleewong W."/>
            <person name="Yang X."/>
            <person name="Hu M."/>
            <person name="Wang Z."/>
            <person name="Hofmann A."/>
            <person name="Sternberg P.W."/>
            <person name="Tan P."/>
            <person name="Wang J."/>
            <person name="Gasser R.B."/>
        </authorList>
    </citation>
    <scope>NUCLEOTIDE SEQUENCE [LARGE SCALE GENOMIC DNA]</scope>
</reference>
<dbReference type="CTD" id="20320461"/>
<dbReference type="GeneID" id="20320461"/>
<feature type="compositionally biased region" description="Basic and acidic residues" evidence="1">
    <location>
        <begin position="83"/>
        <end position="93"/>
    </location>
</feature>
<organism evidence="2 3">
    <name type="scientific">Opisthorchis viverrini</name>
    <name type="common">Southeast Asian liver fluke</name>
    <dbReference type="NCBI Taxonomy" id="6198"/>
    <lineage>
        <taxon>Eukaryota</taxon>
        <taxon>Metazoa</taxon>
        <taxon>Spiralia</taxon>
        <taxon>Lophotrochozoa</taxon>
        <taxon>Platyhelminthes</taxon>
        <taxon>Trematoda</taxon>
        <taxon>Digenea</taxon>
        <taxon>Opisthorchiida</taxon>
        <taxon>Opisthorchiata</taxon>
        <taxon>Opisthorchiidae</taxon>
        <taxon>Opisthorchis</taxon>
    </lineage>
</organism>
<name>A0A075AE42_OPIVI</name>
<feature type="compositionally biased region" description="Basic residues" evidence="1">
    <location>
        <begin position="95"/>
        <end position="104"/>
    </location>
</feature>
<keyword evidence="3" id="KW-1185">Reference proteome</keyword>
<feature type="region of interest" description="Disordered" evidence="1">
    <location>
        <begin position="1"/>
        <end position="32"/>
    </location>
</feature>
<proteinExistence type="predicted"/>
<dbReference type="EMBL" id="KL596746">
    <property type="protein sequence ID" value="KER26489.1"/>
    <property type="molecule type" value="Genomic_DNA"/>
</dbReference>
<dbReference type="AlphaFoldDB" id="A0A075AE42"/>
<evidence type="ECO:0000313" key="3">
    <source>
        <dbReference type="Proteomes" id="UP000054324"/>
    </source>
</evidence>
<dbReference type="Proteomes" id="UP000054324">
    <property type="component" value="Unassembled WGS sequence"/>
</dbReference>
<protein>
    <submittedName>
        <fullName evidence="2">Uncharacterized protein</fullName>
    </submittedName>
</protein>